<dbReference type="Gene3D" id="3.90.1300.10">
    <property type="entry name" value="Amidase signature (AS) domain"/>
    <property type="match status" value="1"/>
</dbReference>
<feature type="domain" description="Amidase" evidence="2">
    <location>
        <begin position="52"/>
        <end position="447"/>
    </location>
</feature>
<name>A0A2I0VMF2_9ASPA</name>
<evidence type="ECO:0000313" key="4">
    <source>
        <dbReference type="Proteomes" id="UP000233837"/>
    </source>
</evidence>
<dbReference type="STRING" id="906689.A0A2I0VMF2"/>
<feature type="chain" id="PRO_5014193365" evidence="1">
    <location>
        <begin position="23"/>
        <end position="520"/>
    </location>
</feature>
<evidence type="ECO:0000259" key="2">
    <source>
        <dbReference type="Pfam" id="PF01425"/>
    </source>
</evidence>
<sequence length="520" mass="54968">MAIPSSSLTFFLLAAIAAAADAIHSSAIDYAESTIADIQYSFADGTLTSRQLVQYYLNRIHSFNPYLHAVIELNPDALYDADLADRRRLPTSGLLHGIPILIKDNIATRDRLNTTAGSLALLGSIAPRDAGIVRRLRAAGAIILGKASMSEWAHFRSLDAPNGWSARGGKGRNPYAAAVDPCGSSSGSAIAAAAGMAAATIGTETDGSIICPAAANSAVGIKPTVGLTSRAGVVPISPRQDSVGPIARTVADAVAVLDVIVGYDERDAEATQAAATIVPKGGYRQFLKEDGLEGKRVGILRNGFFRFAEGSLEEKAFASHFDVMRKKGAILVDNLEISNVSTILDPFQSGEEAVLLAEFKLSLNAYLSELEISPVRSLADIITFNNEHKTEERIEEYGQDVFLAAENTNGLGAVERFAIKRMAELSADGLERLMKEKKLDAVVTPDSSGASILAIGGYPGISVPAGYGSSGAPFGICFGGLKGSEPELIEIAYAFEQATKVRKPPLLSSPGLKWMPVEEK</sequence>
<proteinExistence type="predicted"/>
<dbReference type="OrthoDB" id="566138at2759"/>
<dbReference type="SUPFAM" id="SSF75304">
    <property type="entry name" value="Amidase signature (AS) enzymes"/>
    <property type="match status" value="1"/>
</dbReference>
<reference evidence="3 4" key="1">
    <citation type="journal article" date="2016" name="Sci. Rep.">
        <title>The Dendrobium catenatum Lindl. genome sequence provides insights into polysaccharide synthase, floral development and adaptive evolution.</title>
        <authorList>
            <person name="Zhang G.Q."/>
            <person name="Xu Q."/>
            <person name="Bian C."/>
            <person name="Tsai W.C."/>
            <person name="Yeh C.M."/>
            <person name="Liu K.W."/>
            <person name="Yoshida K."/>
            <person name="Zhang L.S."/>
            <person name="Chang S.B."/>
            <person name="Chen F."/>
            <person name="Shi Y."/>
            <person name="Su Y.Y."/>
            <person name="Zhang Y.Q."/>
            <person name="Chen L.J."/>
            <person name="Yin Y."/>
            <person name="Lin M."/>
            <person name="Huang H."/>
            <person name="Deng H."/>
            <person name="Wang Z.W."/>
            <person name="Zhu S.L."/>
            <person name="Zhao X."/>
            <person name="Deng C."/>
            <person name="Niu S.C."/>
            <person name="Huang J."/>
            <person name="Wang M."/>
            <person name="Liu G.H."/>
            <person name="Yang H.J."/>
            <person name="Xiao X.J."/>
            <person name="Hsiao Y.Y."/>
            <person name="Wu W.L."/>
            <person name="Chen Y.Y."/>
            <person name="Mitsuda N."/>
            <person name="Ohme-Takagi M."/>
            <person name="Luo Y.B."/>
            <person name="Van de Peer Y."/>
            <person name="Liu Z.J."/>
        </authorList>
    </citation>
    <scope>NUCLEOTIDE SEQUENCE [LARGE SCALE GENOMIC DNA]</scope>
    <source>
        <tissue evidence="3">The whole plant</tissue>
    </source>
</reference>
<dbReference type="Pfam" id="PF01425">
    <property type="entry name" value="Amidase"/>
    <property type="match status" value="1"/>
</dbReference>
<keyword evidence="3" id="KW-0808">Transferase</keyword>
<organism evidence="3 4">
    <name type="scientific">Dendrobium catenatum</name>
    <dbReference type="NCBI Taxonomy" id="906689"/>
    <lineage>
        <taxon>Eukaryota</taxon>
        <taxon>Viridiplantae</taxon>
        <taxon>Streptophyta</taxon>
        <taxon>Embryophyta</taxon>
        <taxon>Tracheophyta</taxon>
        <taxon>Spermatophyta</taxon>
        <taxon>Magnoliopsida</taxon>
        <taxon>Liliopsida</taxon>
        <taxon>Asparagales</taxon>
        <taxon>Orchidaceae</taxon>
        <taxon>Epidendroideae</taxon>
        <taxon>Malaxideae</taxon>
        <taxon>Dendrobiinae</taxon>
        <taxon>Dendrobium</taxon>
    </lineage>
</organism>
<dbReference type="PANTHER" id="PTHR42678:SF34">
    <property type="entry name" value="OS04G0183300 PROTEIN"/>
    <property type="match status" value="1"/>
</dbReference>
<dbReference type="Proteomes" id="UP000233837">
    <property type="component" value="Unassembled WGS sequence"/>
</dbReference>
<dbReference type="AlphaFoldDB" id="A0A2I0VMF2"/>
<protein>
    <submittedName>
        <fullName evidence="3">Glutamyl-tRNA(Gln) amidotransferase subunit A, chloroplastic/mitochondrial</fullName>
    </submittedName>
</protein>
<dbReference type="GO" id="GO:0016740">
    <property type="term" value="F:transferase activity"/>
    <property type="evidence" value="ECO:0007669"/>
    <property type="project" value="UniProtKB-KW"/>
</dbReference>
<dbReference type="InterPro" id="IPR023631">
    <property type="entry name" value="Amidase_dom"/>
</dbReference>
<reference evidence="3 4" key="2">
    <citation type="journal article" date="2017" name="Nature">
        <title>The Apostasia genome and the evolution of orchids.</title>
        <authorList>
            <person name="Zhang G.Q."/>
            <person name="Liu K.W."/>
            <person name="Li Z."/>
            <person name="Lohaus R."/>
            <person name="Hsiao Y.Y."/>
            <person name="Niu S.C."/>
            <person name="Wang J.Y."/>
            <person name="Lin Y.C."/>
            <person name="Xu Q."/>
            <person name="Chen L.J."/>
            <person name="Yoshida K."/>
            <person name="Fujiwara S."/>
            <person name="Wang Z.W."/>
            <person name="Zhang Y.Q."/>
            <person name="Mitsuda N."/>
            <person name="Wang M."/>
            <person name="Liu G.H."/>
            <person name="Pecoraro L."/>
            <person name="Huang H.X."/>
            <person name="Xiao X.J."/>
            <person name="Lin M."/>
            <person name="Wu X.Y."/>
            <person name="Wu W.L."/>
            <person name="Chen Y.Y."/>
            <person name="Chang S.B."/>
            <person name="Sakamoto S."/>
            <person name="Ohme-Takagi M."/>
            <person name="Yagi M."/>
            <person name="Zeng S.J."/>
            <person name="Shen C.Y."/>
            <person name="Yeh C.M."/>
            <person name="Luo Y.B."/>
            <person name="Tsai W.C."/>
            <person name="Van de Peer Y."/>
            <person name="Liu Z.J."/>
        </authorList>
    </citation>
    <scope>NUCLEOTIDE SEQUENCE [LARGE SCALE GENOMIC DNA]</scope>
    <source>
        <tissue evidence="3">The whole plant</tissue>
    </source>
</reference>
<dbReference type="PANTHER" id="PTHR42678">
    <property type="entry name" value="AMIDASE"/>
    <property type="match status" value="1"/>
</dbReference>
<feature type="signal peptide" evidence="1">
    <location>
        <begin position="1"/>
        <end position="22"/>
    </location>
</feature>
<dbReference type="InterPro" id="IPR036928">
    <property type="entry name" value="AS_sf"/>
</dbReference>
<evidence type="ECO:0000313" key="3">
    <source>
        <dbReference type="EMBL" id="PKU64592.1"/>
    </source>
</evidence>
<gene>
    <name evidence="3" type="primary">GATA</name>
    <name evidence="3" type="ORF">MA16_Dca015122</name>
</gene>
<evidence type="ECO:0000256" key="1">
    <source>
        <dbReference type="SAM" id="SignalP"/>
    </source>
</evidence>
<keyword evidence="4" id="KW-1185">Reference proteome</keyword>
<dbReference type="EMBL" id="KZ503414">
    <property type="protein sequence ID" value="PKU64592.1"/>
    <property type="molecule type" value="Genomic_DNA"/>
</dbReference>
<keyword evidence="1" id="KW-0732">Signal</keyword>
<accession>A0A2I0VMF2</accession>